<dbReference type="EMBL" id="PPEA01000214">
    <property type="protein sequence ID" value="PQM48273.1"/>
    <property type="molecule type" value="Genomic_DNA"/>
</dbReference>
<evidence type="ECO:0000313" key="5">
    <source>
        <dbReference type="Proteomes" id="UP000238296"/>
    </source>
</evidence>
<feature type="domain" description="EthD" evidence="1">
    <location>
        <begin position="19"/>
        <end position="93"/>
    </location>
</feature>
<dbReference type="InterPro" id="IPR011008">
    <property type="entry name" value="Dimeric_a/b-barrel"/>
</dbReference>
<name>A0A1S1NKN2_9MYCO</name>
<dbReference type="Gene3D" id="3.30.70.100">
    <property type="match status" value="1"/>
</dbReference>
<dbReference type="Proteomes" id="UP000179734">
    <property type="component" value="Unassembled WGS sequence"/>
</dbReference>
<accession>A0A1S1NKN2</accession>
<sequence length="253" mass="28077">MTHPTRTTSMLSPLMLRGDMTRDVATTYWATEHAEKVKKLPNLLEYNQRLFSTTDHGFWPRAQGIGTAIDDTWRFDGCAEIRFRSTAAITATAVHAREVYLDEQNVFARVLGHPTGPGGGRWWTDGFDDTVGHHIALLLRRRRGVRGGVFRTFVHERMGAALLAGGARDLRSYTFLPWTPLFHTSPGVGHDNPPQHRYHAVVLLGADSRAAVDQLFDSAAVAALRRDLHTTLTAVHAYGIERTVPVIRMGSGA</sequence>
<reference evidence="3" key="3">
    <citation type="submission" date="2018-01" db="EMBL/GenBank/DDBJ databases">
        <authorList>
            <person name="Gaut B.S."/>
            <person name="Morton B.R."/>
            <person name="Clegg M.T."/>
            <person name="Duvall M.R."/>
        </authorList>
    </citation>
    <scope>NUCLEOTIDE SEQUENCE</scope>
    <source>
        <strain evidence="3">ATCC BAA-2683</strain>
    </source>
</reference>
<keyword evidence="4" id="KW-1185">Reference proteome</keyword>
<evidence type="ECO:0000313" key="2">
    <source>
        <dbReference type="EMBL" id="OHV04439.1"/>
    </source>
</evidence>
<comment type="caution">
    <text evidence="2">The sequence shown here is derived from an EMBL/GenBank/DDBJ whole genome shotgun (WGS) entry which is preliminary data.</text>
</comment>
<protein>
    <recommendedName>
        <fullName evidence="1">EthD domain-containing protein</fullName>
    </recommendedName>
</protein>
<dbReference type="Pfam" id="PF07110">
    <property type="entry name" value="EthD"/>
    <property type="match status" value="1"/>
</dbReference>
<evidence type="ECO:0000313" key="4">
    <source>
        <dbReference type="Proteomes" id="UP000179734"/>
    </source>
</evidence>
<gene>
    <name evidence="2" type="ORF">BKN37_10045</name>
    <name evidence="3" type="ORF">C1Y40_01504</name>
</gene>
<reference evidence="2 4" key="1">
    <citation type="submission" date="2016-10" db="EMBL/GenBank/DDBJ databases">
        <title>Genome sequence of Mycobacterium talmonii.</title>
        <authorList>
            <person name="Greninger A.L."/>
            <person name="Elliott B."/>
            <person name="Vasireddy S."/>
            <person name="Vasireddy R."/>
        </authorList>
    </citation>
    <scope>NUCLEOTIDE SEQUENCE [LARGE SCALE GENOMIC DNA]</scope>
    <source>
        <strain evidence="2">MO-5499</strain>
        <strain evidence="4">NE-TNMC-100812</strain>
    </source>
</reference>
<proteinExistence type="predicted"/>
<dbReference type="RefSeq" id="WP_071025055.1">
    <property type="nucleotide sequence ID" value="NZ_MLQM01000040.1"/>
</dbReference>
<dbReference type="EMBL" id="MLQM01000040">
    <property type="protein sequence ID" value="OHV04439.1"/>
    <property type="molecule type" value="Genomic_DNA"/>
</dbReference>
<dbReference type="InterPro" id="IPR009799">
    <property type="entry name" value="EthD_dom"/>
</dbReference>
<dbReference type="GO" id="GO:0016491">
    <property type="term" value="F:oxidoreductase activity"/>
    <property type="evidence" value="ECO:0007669"/>
    <property type="project" value="InterPro"/>
</dbReference>
<dbReference type="AlphaFoldDB" id="A0A1S1NKN2"/>
<dbReference type="Proteomes" id="UP000238296">
    <property type="component" value="Unassembled WGS sequence"/>
</dbReference>
<dbReference type="SUPFAM" id="SSF54909">
    <property type="entry name" value="Dimeric alpha+beta barrel"/>
    <property type="match status" value="1"/>
</dbReference>
<evidence type="ECO:0000313" key="3">
    <source>
        <dbReference type="EMBL" id="PQM48273.1"/>
    </source>
</evidence>
<organism evidence="2 4">
    <name type="scientific">Mycobacterium talmoniae</name>
    <dbReference type="NCBI Taxonomy" id="1858794"/>
    <lineage>
        <taxon>Bacteria</taxon>
        <taxon>Bacillati</taxon>
        <taxon>Actinomycetota</taxon>
        <taxon>Actinomycetes</taxon>
        <taxon>Mycobacteriales</taxon>
        <taxon>Mycobacteriaceae</taxon>
        <taxon>Mycobacterium</taxon>
    </lineage>
</organism>
<reference evidence="3 5" key="2">
    <citation type="journal article" date="2017" name="Int. J. Syst. Evol. Microbiol.">
        <title>Mycobacterium talmoniae sp. nov., a slowly growing mycobacterium isolated from human respiratory samples.</title>
        <authorList>
            <person name="Davidson R.M."/>
            <person name="DeGroote M.A."/>
            <person name="Marola J.L."/>
            <person name="Buss S."/>
            <person name="Jones V."/>
            <person name="McNeil M.R."/>
            <person name="Freifeld A.G."/>
            <person name="Elaine Epperson L."/>
            <person name="Hasan N.A."/>
            <person name="Jackson M."/>
            <person name="Iwen P.C."/>
            <person name="Salfinger M."/>
            <person name="Strong M."/>
        </authorList>
    </citation>
    <scope>NUCLEOTIDE SEQUENCE [LARGE SCALE GENOMIC DNA]</scope>
    <source>
        <strain evidence="3 5">ATCC BAA-2683</strain>
    </source>
</reference>
<evidence type="ECO:0000259" key="1">
    <source>
        <dbReference type="Pfam" id="PF07110"/>
    </source>
</evidence>